<proteinExistence type="predicted"/>
<keyword evidence="1" id="KW-0472">Membrane</keyword>
<feature type="non-terminal residue" evidence="2">
    <location>
        <position position="1"/>
    </location>
</feature>
<feature type="transmembrane region" description="Helical" evidence="1">
    <location>
        <begin position="20"/>
        <end position="41"/>
    </location>
</feature>
<evidence type="ECO:0000313" key="3">
    <source>
        <dbReference type="Proteomes" id="UP000265520"/>
    </source>
</evidence>
<dbReference type="AlphaFoldDB" id="A0A392T029"/>
<evidence type="ECO:0000313" key="2">
    <source>
        <dbReference type="EMBL" id="MCI53490.1"/>
    </source>
</evidence>
<dbReference type="EMBL" id="LXQA010463935">
    <property type="protein sequence ID" value="MCI53490.1"/>
    <property type="molecule type" value="Genomic_DNA"/>
</dbReference>
<evidence type="ECO:0000256" key="1">
    <source>
        <dbReference type="SAM" id="Phobius"/>
    </source>
</evidence>
<reference evidence="2 3" key="1">
    <citation type="journal article" date="2018" name="Front. Plant Sci.">
        <title>Red Clover (Trifolium pratense) and Zigzag Clover (T. medium) - A Picture of Genomic Similarities and Differences.</title>
        <authorList>
            <person name="Dluhosova J."/>
            <person name="Istvanek J."/>
            <person name="Nedelnik J."/>
            <person name="Repkova J."/>
        </authorList>
    </citation>
    <scope>NUCLEOTIDE SEQUENCE [LARGE SCALE GENOMIC DNA]</scope>
    <source>
        <strain evidence="3">cv. 10/8</strain>
        <tissue evidence="2">Leaf</tissue>
    </source>
</reference>
<keyword evidence="1" id="KW-0812">Transmembrane</keyword>
<accession>A0A392T029</accession>
<keyword evidence="3" id="KW-1185">Reference proteome</keyword>
<dbReference type="Proteomes" id="UP000265520">
    <property type="component" value="Unassembled WGS sequence"/>
</dbReference>
<organism evidence="2 3">
    <name type="scientific">Trifolium medium</name>
    <dbReference type="NCBI Taxonomy" id="97028"/>
    <lineage>
        <taxon>Eukaryota</taxon>
        <taxon>Viridiplantae</taxon>
        <taxon>Streptophyta</taxon>
        <taxon>Embryophyta</taxon>
        <taxon>Tracheophyta</taxon>
        <taxon>Spermatophyta</taxon>
        <taxon>Magnoliopsida</taxon>
        <taxon>eudicotyledons</taxon>
        <taxon>Gunneridae</taxon>
        <taxon>Pentapetalae</taxon>
        <taxon>rosids</taxon>
        <taxon>fabids</taxon>
        <taxon>Fabales</taxon>
        <taxon>Fabaceae</taxon>
        <taxon>Papilionoideae</taxon>
        <taxon>50 kb inversion clade</taxon>
        <taxon>NPAAA clade</taxon>
        <taxon>Hologalegina</taxon>
        <taxon>IRL clade</taxon>
        <taxon>Trifolieae</taxon>
        <taxon>Trifolium</taxon>
    </lineage>
</organism>
<keyword evidence="1" id="KW-1133">Transmembrane helix</keyword>
<sequence>WHISAVDDHGISLPPTHGCIFILFLLHTAAYLHCIIFHCGVSPLPHNAVYLNISPP</sequence>
<name>A0A392T029_9FABA</name>
<comment type="caution">
    <text evidence="2">The sequence shown here is derived from an EMBL/GenBank/DDBJ whole genome shotgun (WGS) entry which is preliminary data.</text>
</comment>
<protein>
    <submittedName>
        <fullName evidence="2">Uncharacterized protein</fullName>
    </submittedName>
</protein>